<dbReference type="Proteomes" id="UP000199350">
    <property type="component" value="Chromosome I"/>
</dbReference>
<dbReference type="STRING" id="38302.SAMN04488535_1435"/>
<dbReference type="PROSITE" id="PS51257">
    <property type="entry name" value="PROKAR_LIPOPROTEIN"/>
    <property type="match status" value="1"/>
</dbReference>
<feature type="signal peptide" evidence="2">
    <location>
        <begin position="1"/>
        <end position="25"/>
    </location>
</feature>
<dbReference type="AlphaFoldDB" id="A0A1G9PG80"/>
<organism evidence="3 4">
    <name type="scientific">Corynebacterium mycetoides</name>
    <dbReference type="NCBI Taxonomy" id="38302"/>
    <lineage>
        <taxon>Bacteria</taxon>
        <taxon>Bacillati</taxon>
        <taxon>Actinomycetota</taxon>
        <taxon>Actinomycetes</taxon>
        <taxon>Mycobacteriales</taxon>
        <taxon>Corynebacteriaceae</taxon>
        <taxon>Corynebacterium</taxon>
    </lineage>
</organism>
<feature type="compositionally biased region" description="Low complexity" evidence="1">
    <location>
        <begin position="30"/>
        <end position="72"/>
    </location>
</feature>
<evidence type="ECO:0000256" key="2">
    <source>
        <dbReference type="SAM" id="SignalP"/>
    </source>
</evidence>
<protein>
    <submittedName>
        <fullName evidence="3">Uncharacterized protein</fullName>
    </submittedName>
</protein>
<proteinExistence type="predicted"/>
<evidence type="ECO:0000313" key="3">
    <source>
        <dbReference type="EMBL" id="SDL97511.1"/>
    </source>
</evidence>
<name>A0A1G9PG80_9CORY</name>
<feature type="region of interest" description="Disordered" evidence="1">
    <location>
        <begin position="30"/>
        <end position="92"/>
    </location>
</feature>
<accession>A0A1G9PG80</accession>
<keyword evidence="4" id="KW-1185">Reference proteome</keyword>
<evidence type="ECO:0000256" key="1">
    <source>
        <dbReference type="SAM" id="MobiDB-lite"/>
    </source>
</evidence>
<keyword evidence="2" id="KW-0732">Signal</keyword>
<dbReference type="RefSeq" id="WP_231908411.1">
    <property type="nucleotide sequence ID" value="NZ_LT629700.1"/>
</dbReference>
<feature type="chain" id="PRO_5039363342" evidence="2">
    <location>
        <begin position="26"/>
        <end position="168"/>
    </location>
</feature>
<evidence type="ECO:0000313" key="4">
    <source>
        <dbReference type="Proteomes" id="UP000199350"/>
    </source>
</evidence>
<sequence>MRFISVNRAPLAAAATIAAAGLAVSACGSSTVDSSEVTSTQTSTSTVSTGSAESSASSSAAASSQTTARSSEPAGAPADQPAKEVDSMPATAAAYSEEETAYLEALRNGGINVHGVEDQLTGTGFNVCQGATITRDAVAGQLVEQRRTDLDPTAAAKLIDDTAHAHLC</sequence>
<reference evidence="4" key="1">
    <citation type="submission" date="2016-10" db="EMBL/GenBank/DDBJ databases">
        <authorList>
            <person name="Varghese N."/>
            <person name="Submissions S."/>
        </authorList>
    </citation>
    <scope>NUCLEOTIDE SEQUENCE [LARGE SCALE GENOMIC DNA]</scope>
    <source>
        <strain evidence="4">DSM 20632</strain>
    </source>
</reference>
<gene>
    <name evidence="3" type="ORF">SAMN04488535_1435</name>
</gene>
<dbReference type="EMBL" id="LT629700">
    <property type="protein sequence ID" value="SDL97511.1"/>
    <property type="molecule type" value="Genomic_DNA"/>
</dbReference>